<reference evidence="2" key="1">
    <citation type="submission" date="2021-06" db="EMBL/GenBank/DDBJ databases">
        <authorList>
            <person name="Kallberg Y."/>
            <person name="Tangrot J."/>
            <person name="Rosling A."/>
        </authorList>
    </citation>
    <scope>NUCLEOTIDE SEQUENCE</scope>
    <source>
        <strain evidence="2">IN212</strain>
    </source>
</reference>
<evidence type="ECO:0000313" key="2">
    <source>
        <dbReference type="EMBL" id="CAG8702703.1"/>
    </source>
</evidence>
<protein>
    <submittedName>
        <fullName evidence="2">2007_t:CDS:1</fullName>
    </submittedName>
</protein>
<dbReference type="OrthoDB" id="2396460at2759"/>
<feature type="non-terminal residue" evidence="2">
    <location>
        <position position="483"/>
    </location>
</feature>
<dbReference type="Proteomes" id="UP000789396">
    <property type="component" value="Unassembled WGS sequence"/>
</dbReference>
<feature type="region of interest" description="Disordered" evidence="1">
    <location>
        <begin position="1"/>
        <end position="22"/>
    </location>
</feature>
<dbReference type="PANTHER" id="PTHR47718:SF7">
    <property type="entry name" value="PROTEIN FAR1-RELATED SEQUENCE"/>
    <property type="match status" value="1"/>
</dbReference>
<evidence type="ECO:0000256" key="1">
    <source>
        <dbReference type="SAM" id="MobiDB-lite"/>
    </source>
</evidence>
<dbReference type="PANTHER" id="PTHR47718">
    <property type="entry name" value="OS01G0519700 PROTEIN"/>
    <property type="match status" value="1"/>
</dbReference>
<evidence type="ECO:0000313" key="3">
    <source>
        <dbReference type="Proteomes" id="UP000789396"/>
    </source>
</evidence>
<comment type="caution">
    <text evidence="2">The sequence shown here is derived from an EMBL/GenBank/DDBJ whole genome shotgun (WGS) entry which is preliminary data.</text>
</comment>
<feature type="compositionally biased region" description="Basic and acidic residues" evidence="1">
    <location>
        <begin position="436"/>
        <end position="456"/>
    </location>
</feature>
<accession>A0A9N9HRX1</accession>
<name>A0A9N9HRX1_9GLOM</name>
<feature type="region of interest" description="Disordered" evidence="1">
    <location>
        <begin position="436"/>
        <end position="483"/>
    </location>
</feature>
<dbReference type="AlphaFoldDB" id="A0A9N9HRX1"/>
<proteinExistence type="predicted"/>
<gene>
    <name evidence="2" type="ORF">RFULGI_LOCUS10477</name>
</gene>
<keyword evidence="3" id="KW-1185">Reference proteome</keyword>
<feature type="non-terminal residue" evidence="2">
    <location>
        <position position="1"/>
    </location>
</feature>
<dbReference type="EMBL" id="CAJVPZ010020777">
    <property type="protein sequence ID" value="CAG8702703.1"/>
    <property type="molecule type" value="Genomic_DNA"/>
</dbReference>
<sequence>FPTNNEGISLSSNEEISLPSNDEISLPSNNEMLPNNDAAVTPNNNETILPSNDETILSSNKDEIQYEDVDEYLHGYAWQEKFVVIKIRNERSPPPDETYSSYNDFIRDFYLCRNDLSPAGFDIRWHKIIEFYPKAANYLNSELYSSKGKWAKAYMNKFFTAGILSTSRVESENAVIKNVLQGCPSLCELALSGAFADCFPEIDRVLKEHLTIKMLSRQRHEIIQSLYYYVVTENREMPNDKHAEKSYDTQQIHLDSLLEDLPPNDIIKTYKIQRRHCVHINYVIILVDRSHLCICMLLVNSGLVCQHFWHVFAIDNDAFFHMTLIPRRWYNNEKMQDLYLDEQLYMTSVGLVSLYEGCLPCPSRFSMHQIVRIHDNDVFGSEVCRAVQKRHDYGKTFGLARKAVQSAVEKSGESLCHLKRSLHKWFAKEQRLAHVDNNNKENFNPEHVKNPIERWQKGRPSVKRLKSSTEQVRSKKPQNKCGK</sequence>
<feature type="compositionally biased region" description="Basic residues" evidence="1">
    <location>
        <begin position="474"/>
        <end position="483"/>
    </location>
</feature>
<organism evidence="2 3">
    <name type="scientific">Racocetra fulgida</name>
    <dbReference type="NCBI Taxonomy" id="60492"/>
    <lineage>
        <taxon>Eukaryota</taxon>
        <taxon>Fungi</taxon>
        <taxon>Fungi incertae sedis</taxon>
        <taxon>Mucoromycota</taxon>
        <taxon>Glomeromycotina</taxon>
        <taxon>Glomeromycetes</taxon>
        <taxon>Diversisporales</taxon>
        <taxon>Gigasporaceae</taxon>
        <taxon>Racocetra</taxon>
    </lineage>
</organism>